<protein>
    <recommendedName>
        <fullName evidence="6">7,8-dihydroneopterin aldolase</fullName>
        <ecNumber evidence="6">4.1.2.25</ecNumber>
    </recommendedName>
</protein>
<evidence type="ECO:0000256" key="3">
    <source>
        <dbReference type="ARBA" id="ARBA00005708"/>
    </source>
</evidence>
<dbReference type="EMBL" id="JAAGOB010000004">
    <property type="protein sequence ID" value="NED95411.1"/>
    <property type="molecule type" value="Genomic_DNA"/>
</dbReference>
<feature type="domain" description="Dihydroneopterin aldolase/epimerase" evidence="7">
    <location>
        <begin position="39"/>
        <end position="151"/>
    </location>
</feature>
<dbReference type="InterPro" id="IPR006157">
    <property type="entry name" value="FolB_dom"/>
</dbReference>
<accession>A0A6N9YK23</accession>
<keyword evidence="5 6" id="KW-0456">Lyase</keyword>
<dbReference type="GO" id="GO:0004150">
    <property type="term" value="F:dihydroneopterin aldolase activity"/>
    <property type="evidence" value="ECO:0007669"/>
    <property type="project" value="UniProtKB-UniRule"/>
</dbReference>
<comment type="similarity">
    <text evidence="3 6">Belongs to the DHNA family.</text>
</comment>
<dbReference type="GO" id="GO:0046656">
    <property type="term" value="P:folic acid biosynthetic process"/>
    <property type="evidence" value="ECO:0007669"/>
    <property type="project" value="UniProtKB-UniRule"/>
</dbReference>
<dbReference type="NCBIfam" id="TIGR00526">
    <property type="entry name" value="folB_dom"/>
    <property type="match status" value="1"/>
</dbReference>
<dbReference type="InterPro" id="IPR006156">
    <property type="entry name" value="Dihydroneopterin_aldolase"/>
</dbReference>
<dbReference type="PANTHER" id="PTHR42844:SF1">
    <property type="entry name" value="DIHYDRONEOPTERIN ALDOLASE 1-RELATED"/>
    <property type="match status" value="1"/>
</dbReference>
<dbReference type="EC" id="4.1.2.25" evidence="6"/>
<dbReference type="Pfam" id="PF02152">
    <property type="entry name" value="FolB"/>
    <property type="match status" value="1"/>
</dbReference>
<dbReference type="AlphaFoldDB" id="A0A6N9YK23"/>
<sequence>MTGIGAEIRSVRLNRADSTTRGQRARATYDYGRLVPDRITLHGIAARGRHGWFAYEQEQGQPFVVDVDLGIDTRPAAASDELSDTVDYGTLAEAVVGIVEGEPVKLVETLAQRIADVCLDDTRVHDVEVTVHKPEAPTTVPVSDVTVTIRRART</sequence>
<dbReference type="NCBIfam" id="TIGR00525">
    <property type="entry name" value="folB"/>
    <property type="match status" value="1"/>
</dbReference>
<dbReference type="Gene3D" id="3.30.1130.10">
    <property type="match status" value="1"/>
</dbReference>
<dbReference type="FunFam" id="3.30.1130.10:FF:000003">
    <property type="entry name" value="7,8-dihydroneopterin aldolase"/>
    <property type="match status" value="1"/>
</dbReference>
<dbReference type="CDD" id="cd00534">
    <property type="entry name" value="DHNA_DHNTPE"/>
    <property type="match status" value="1"/>
</dbReference>
<proteinExistence type="inferred from homology"/>
<comment type="function">
    <text evidence="6">Catalyzes the conversion of 7,8-dihydroneopterin to 6-hydroxymethyl-7,8-dihydropterin.</text>
</comment>
<dbReference type="Proteomes" id="UP000469185">
    <property type="component" value="Unassembled WGS sequence"/>
</dbReference>
<evidence type="ECO:0000256" key="5">
    <source>
        <dbReference type="ARBA" id="ARBA00023239"/>
    </source>
</evidence>
<evidence type="ECO:0000313" key="9">
    <source>
        <dbReference type="Proteomes" id="UP000469185"/>
    </source>
</evidence>
<comment type="caution">
    <text evidence="8">The sequence shown here is derived from an EMBL/GenBank/DDBJ whole genome shotgun (WGS) entry which is preliminary data.</text>
</comment>
<evidence type="ECO:0000259" key="7">
    <source>
        <dbReference type="SMART" id="SM00905"/>
    </source>
</evidence>
<keyword evidence="9" id="KW-1185">Reference proteome</keyword>
<evidence type="ECO:0000256" key="1">
    <source>
        <dbReference type="ARBA" id="ARBA00001353"/>
    </source>
</evidence>
<dbReference type="InterPro" id="IPR043133">
    <property type="entry name" value="GTP-CH-I_C/QueF"/>
</dbReference>
<gene>
    <name evidence="8" type="primary">folB</name>
    <name evidence="8" type="ORF">G1H11_08795</name>
</gene>
<evidence type="ECO:0000313" key="8">
    <source>
        <dbReference type="EMBL" id="NED95411.1"/>
    </source>
</evidence>
<evidence type="ECO:0000256" key="2">
    <source>
        <dbReference type="ARBA" id="ARBA00005013"/>
    </source>
</evidence>
<dbReference type="PANTHER" id="PTHR42844">
    <property type="entry name" value="DIHYDRONEOPTERIN ALDOLASE 1-RELATED"/>
    <property type="match status" value="1"/>
</dbReference>
<dbReference type="SUPFAM" id="SSF55620">
    <property type="entry name" value="Tetrahydrobiopterin biosynthesis enzymes-like"/>
    <property type="match status" value="1"/>
</dbReference>
<dbReference type="GO" id="GO:0005737">
    <property type="term" value="C:cytoplasm"/>
    <property type="evidence" value="ECO:0007669"/>
    <property type="project" value="TreeGrafter"/>
</dbReference>
<name>A0A6N9YK23_9ACTN</name>
<reference evidence="8 9" key="1">
    <citation type="submission" date="2020-02" db="EMBL/GenBank/DDBJ databases">
        <authorList>
            <person name="Li X.-J."/>
            <person name="Feng X.-M."/>
        </authorList>
    </citation>
    <scope>NUCLEOTIDE SEQUENCE [LARGE SCALE GENOMIC DNA]</scope>
    <source>
        <strain evidence="8 9">CGMCC 4.7225</strain>
    </source>
</reference>
<evidence type="ECO:0000256" key="4">
    <source>
        <dbReference type="ARBA" id="ARBA00022909"/>
    </source>
</evidence>
<dbReference type="SMART" id="SM00905">
    <property type="entry name" value="FolB"/>
    <property type="match status" value="1"/>
</dbReference>
<evidence type="ECO:0000256" key="6">
    <source>
        <dbReference type="RuleBase" id="RU362079"/>
    </source>
</evidence>
<dbReference type="UniPathway" id="UPA00077">
    <property type="reaction ID" value="UER00154"/>
</dbReference>
<comment type="catalytic activity">
    <reaction evidence="1 6">
        <text>7,8-dihydroneopterin = 6-hydroxymethyl-7,8-dihydropterin + glycolaldehyde</text>
        <dbReference type="Rhea" id="RHEA:10540"/>
        <dbReference type="ChEBI" id="CHEBI:17001"/>
        <dbReference type="ChEBI" id="CHEBI:17071"/>
        <dbReference type="ChEBI" id="CHEBI:44841"/>
        <dbReference type="EC" id="4.1.2.25"/>
    </reaction>
</comment>
<dbReference type="GO" id="GO:0046654">
    <property type="term" value="P:tetrahydrofolate biosynthetic process"/>
    <property type="evidence" value="ECO:0007669"/>
    <property type="project" value="UniProtKB-UniRule"/>
</dbReference>
<comment type="pathway">
    <text evidence="2 6">Cofactor biosynthesis; tetrahydrofolate biosynthesis; 2-amino-4-hydroxy-6-hydroxymethyl-7,8-dihydropteridine diphosphate from 7,8-dihydroneopterin triphosphate: step 3/4.</text>
</comment>
<organism evidence="8 9">
    <name type="scientific">Phytoactinopolyspora alkaliphila</name>
    <dbReference type="NCBI Taxonomy" id="1783498"/>
    <lineage>
        <taxon>Bacteria</taxon>
        <taxon>Bacillati</taxon>
        <taxon>Actinomycetota</taxon>
        <taxon>Actinomycetes</taxon>
        <taxon>Jiangellales</taxon>
        <taxon>Jiangellaceae</taxon>
        <taxon>Phytoactinopolyspora</taxon>
    </lineage>
</organism>
<keyword evidence="4 6" id="KW-0289">Folate biosynthesis</keyword>